<dbReference type="SUPFAM" id="SSF52540">
    <property type="entry name" value="P-loop containing nucleoside triphosphate hydrolases"/>
    <property type="match status" value="2"/>
</dbReference>
<dbReference type="PROSITE" id="PS50893">
    <property type="entry name" value="ABC_TRANSPORTER_2"/>
    <property type="match status" value="2"/>
</dbReference>
<evidence type="ECO:0000259" key="4">
    <source>
        <dbReference type="PROSITE" id="PS50893"/>
    </source>
</evidence>
<reference evidence="5 6" key="1">
    <citation type="submission" date="2018-06" db="EMBL/GenBank/DDBJ databases">
        <title>Thermoflavimicrobium daqus sp. nov., a thermophilic microbe isolated from Moutai-flavour Daqu.</title>
        <authorList>
            <person name="Wang X."/>
            <person name="Zhou H."/>
        </authorList>
    </citation>
    <scope>NUCLEOTIDE SEQUENCE [LARGE SCALE GENOMIC DNA]</scope>
    <source>
        <strain evidence="5 6">FBKL4.011</strain>
    </source>
</reference>
<keyword evidence="2" id="KW-0067">ATP-binding</keyword>
<dbReference type="NCBIfam" id="NF000355">
    <property type="entry name" value="ribo_prot_ABC_F"/>
    <property type="match status" value="1"/>
</dbReference>
<dbReference type="AlphaFoldDB" id="A0A364K7U6"/>
<dbReference type="Pfam" id="PF12848">
    <property type="entry name" value="ABC_tran_Xtn"/>
    <property type="match status" value="1"/>
</dbReference>
<dbReference type="CDD" id="cd03221">
    <property type="entry name" value="ABCF_EF-3"/>
    <property type="match status" value="2"/>
</dbReference>
<dbReference type="Proteomes" id="UP000251213">
    <property type="component" value="Unassembled WGS sequence"/>
</dbReference>
<dbReference type="PANTHER" id="PTHR42855">
    <property type="entry name" value="ABC TRANSPORTER ATP-BINDING SUBUNIT"/>
    <property type="match status" value="1"/>
</dbReference>
<evidence type="ECO:0000256" key="3">
    <source>
        <dbReference type="SAM" id="Coils"/>
    </source>
</evidence>
<evidence type="ECO:0000313" key="5">
    <source>
        <dbReference type="EMBL" id="RAL26280.1"/>
    </source>
</evidence>
<dbReference type="PROSITE" id="PS00211">
    <property type="entry name" value="ABC_TRANSPORTER_1"/>
    <property type="match status" value="1"/>
</dbReference>
<evidence type="ECO:0000313" key="6">
    <source>
        <dbReference type="Proteomes" id="UP000251213"/>
    </source>
</evidence>
<accession>A0A364K7U6</accession>
<dbReference type="SMART" id="SM00382">
    <property type="entry name" value="AAA"/>
    <property type="match status" value="2"/>
</dbReference>
<feature type="domain" description="ABC transporter" evidence="4">
    <location>
        <begin position="4"/>
        <end position="258"/>
    </location>
</feature>
<dbReference type="InterPro" id="IPR017871">
    <property type="entry name" value="ABC_transporter-like_CS"/>
</dbReference>
<sequence>MLILKVEDLKVELQGQPVFDKVSLEINEGERIALIGGNGVGKTTLLHTLLGRISPLEGKIYRRYPVKLWGLLEQDGIDLENQIVREFIQSGNTQLYQLKQELLQLEEKMARLEGEELNQAVERYGIIFDRYQTMDGFGGEHKVESLLNRFRLPGEQFFRHLSGGQKTKAQLARILIQEPNFLLLDEPTNHLDLETLNWLVQFLNSFRGTVLFVSHDRSFIDQIADKTVELTSQGSKTYPGGYKDYLQEKERERKEQAALYKKQQQEERKLQEAIKRYHEWFNKAHAAAGERNPFYKKKANKHQTRLQAKEKALERLQEEKVNKPQEPTRIHAKLEGSSSKAHHLIRMEHVHFQYGSQPIFQDLNLVISRGDRLVVMGPNGSGKTTFLKLLVGKLSPQSGTVIHHPTLKIGYFAQELENLNEDQTILDHLLDLPMMTQREARQILASFLFRRDEIYQKVGNLSMGERCRVAFVRLYFSDANLLVLDEPTNYLDISAREWIEEALQHYPGALVIVSHDNYLLRKVSNRVLALQDGKVEFYPDSYERYQAFLTERSTQPSNPEVDQQIRLLRLKLAQLITSEADESTTISPSLKKQIQEVKAELERLERLD</sequence>
<dbReference type="EMBL" id="QJKK01000002">
    <property type="protein sequence ID" value="RAL26280.1"/>
    <property type="molecule type" value="Genomic_DNA"/>
</dbReference>
<evidence type="ECO:0000256" key="1">
    <source>
        <dbReference type="ARBA" id="ARBA00022741"/>
    </source>
</evidence>
<dbReference type="Pfam" id="PF00005">
    <property type="entry name" value="ABC_tran"/>
    <property type="match status" value="2"/>
</dbReference>
<organism evidence="5 6">
    <name type="scientific">Thermoflavimicrobium daqui</name>
    <dbReference type="NCBI Taxonomy" id="2137476"/>
    <lineage>
        <taxon>Bacteria</taxon>
        <taxon>Bacillati</taxon>
        <taxon>Bacillota</taxon>
        <taxon>Bacilli</taxon>
        <taxon>Bacillales</taxon>
        <taxon>Thermoactinomycetaceae</taxon>
        <taxon>Thermoflavimicrobium</taxon>
    </lineage>
</organism>
<keyword evidence="6" id="KW-1185">Reference proteome</keyword>
<reference evidence="5 6" key="2">
    <citation type="submission" date="2018-06" db="EMBL/GenBank/DDBJ databases">
        <authorList>
            <person name="Zhirakovskaya E."/>
        </authorList>
    </citation>
    <scope>NUCLEOTIDE SEQUENCE [LARGE SCALE GENOMIC DNA]</scope>
    <source>
        <strain evidence="5 6">FBKL4.011</strain>
    </source>
</reference>
<protein>
    <submittedName>
        <fullName evidence="5">ABC-F type ribosomal protection protein</fullName>
    </submittedName>
</protein>
<evidence type="ECO:0000256" key="2">
    <source>
        <dbReference type="ARBA" id="ARBA00022840"/>
    </source>
</evidence>
<comment type="caution">
    <text evidence="5">The sequence shown here is derived from an EMBL/GenBank/DDBJ whole genome shotgun (WGS) entry which is preliminary data.</text>
</comment>
<name>A0A364K7U6_9BACL</name>
<dbReference type="PANTHER" id="PTHR42855:SF2">
    <property type="entry name" value="DRUG RESISTANCE ABC TRANSPORTER,ATP-BINDING PROTEIN"/>
    <property type="match status" value="1"/>
</dbReference>
<dbReference type="GO" id="GO:0005524">
    <property type="term" value="F:ATP binding"/>
    <property type="evidence" value="ECO:0007669"/>
    <property type="project" value="UniProtKB-KW"/>
</dbReference>
<dbReference type="RefSeq" id="WP_113657965.1">
    <property type="nucleotide sequence ID" value="NZ_KZ845664.1"/>
</dbReference>
<feature type="coiled-coil region" evidence="3">
    <location>
        <begin position="246"/>
        <end position="273"/>
    </location>
</feature>
<dbReference type="GO" id="GO:0016887">
    <property type="term" value="F:ATP hydrolysis activity"/>
    <property type="evidence" value="ECO:0007669"/>
    <property type="project" value="InterPro"/>
</dbReference>
<dbReference type="OrthoDB" id="9762369at2"/>
<dbReference type="InterPro" id="IPR051309">
    <property type="entry name" value="ABCF_ATPase"/>
</dbReference>
<feature type="domain" description="ABC transporter" evidence="4">
    <location>
        <begin position="345"/>
        <end position="557"/>
    </location>
</feature>
<dbReference type="InterPro" id="IPR032781">
    <property type="entry name" value="ABC_tran_Xtn"/>
</dbReference>
<dbReference type="InterPro" id="IPR027417">
    <property type="entry name" value="P-loop_NTPase"/>
</dbReference>
<keyword evidence="3" id="KW-0175">Coiled coil</keyword>
<dbReference type="InterPro" id="IPR003439">
    <property type="entry name" value="ABC_transporter-like_ATP-bd"/>
</dbReference>
<proteinExistence type="predicted"/>
<dbReference type="InterPro" id="IPR003593">
    <property type="entry name" value="AAA+_ATPase"/>
</dbReference>
<keyword evidence="1" id="KW-0547">Nucleotide-binding</keyword>
<feature type="coiled-coil region" evidence="3">
    <location>
        <begin position="88"/>
        <end position="118"/>
    </location>
</feature>
<feature type="coiled-coil region" evidence="3">
    <location>
        <begin position="299"/>
        <end position="326"/>
    </location>
</feature>
<gene>
    <name evidence="5" type="primary">abc-f</name>
    <name evidence="5" type="ORF">DL897_04610</name>
</gene>
<dbReference type="FunFam" id="3.40.50.300:FF:000011">
    <property type="entry name" value="Putative ABC transporter ATP-binding component"/>
    <property type="match status" value="1"/>
</dbReference>
<dbReference type="Gene3D" id="3.40.50.300">
    <property type="entry name" value="P-loop containing nucleotide triphosphate hydrolases"/>
    <property type="match status" value="2"/>
</dbReference>